<organism evidence="2 3">
    <name type="scientific">Coleophoma cylindrospora</name>
    <dbReference type="NCBI Taxonomy" id="1849047"/>
    <lineage>
        <taxon>Eukaryota</taxon>
        <taxon>Fungi</taxon>
        <taxon>Dikarya</taxon>
        <taxon>Ascomycota</taxon>
        <taxon>Pezizomycotina</taxon>
        <taxon>Leotiomycetes</taxon>
        <taxon>Helotiales</taxon>
        <taxon>Dermateaceae</taxon>
        <taxon>Coleophoma</taxon>
    </lineage>
</organism>
<dbReference type="Proteomes" id="UP000256645">
    <property type="component" value="Unassembled WGS sequence"/>
</dbReference>
<evidence type="ECO:0000313" key="3">
    <source>
        <dbReference type="Proteomes" id="UP000256645"/>
    </source>
</evidence>
<feature type="region of interest" description="Disordered" evidence="1">
    <location>
        <begin position="63"/>
        <end position="154"/>
    </location>
</feature>
<protein>
    <submittedName>
        <fullName evidence="2">Uncharacterized protein</fullName>
    </submittedName>
</protein>
<proteinExistence type="predicted"/>
<feature type="compositionally biased region" description="Basic and acidic residues" evidence="1">
    <location>
        <begin position="126"/>
        <end position="143"/>
    </location>
</feature>
<reference evidence="2 3" key="1">
    <citation type="journal article" date="2018" name="IMA Fungus">
        <title>IMA Genome-F 9: Draft genome sequence of Annulohypoxylon stygium, Aspergillus mulundensis, Berkeleyomyces basicola (syn. Thielaviopsis basicola), Ceratocystis smalleyi, two Cercospora beticola strains, Coleophoma cylindrospora, Fusarium fracticaudum, Phialophora cf. hyalina, and Morchella septimelata.</title>
        <authorList>
            <person name="Wingfield B.D."/>
            <person name="Bills G.F."/>
            <person name="Dong Y."/>
            <person name="Huang W."/>
            <person name="Nel W.J."/>
            <person name="Swalarsk-Parry B.S."/>
            <person name="Vaghefi N."/>
            <person name="Wilken P.M."/>
            <person name="An Z."/>
            <person name="de Beer Z.W."/>
            <person name="De Vos L."/>
            <person name="Chen L."/>
            <person name="Duong T.A."/>
            <person name="Gao Y."/>
            <person name="Hammerbacher A."/>
            <person name="Kikkert J.R."/>
            <person name="Li Y."/>
            <person name="Li H."/>
            <person name="Li K."/>
            <person name="Li Q."/>
            <person name="Liu X."/>
            <person name="Ma X."/>
            <person name="Naidoo K."/>
            <person name="Pethybridge S.J."/>
            <person name="Sun J."/>
            <person name="Steenkamp E.T."/>
            <person name="van der Nest M.A."/>
            <person name="van Wyk S."/>
            <person name="Wingfield M.J."/>
            <person name="Xiong C."/>
            <person name="Yue Q."/>
            <person name="Zhang X."/>
        </authorList>
    </citation>
    <scope>NUCLEOTIDE SEQUENCE [LARGE SCALE GENOMIC DNA]</scope>
    <source>
        <strain evidence="2 3">BP6252</strain>
    </source>
</reference>
<dbReference type="Pfam" id="PF12855">
    <property type="entry name" value="Ecl1"/>
    <property type="match status" value="1"/>
</dbReference>
<dbReference type="InterPro" id="IPR024368">
    <property type="entry name" value="Ecl1/2/3"/>
</dbReference>
<comment type="caution">
    <text evidence="2">The sequence shown here is derived from an EMBL/GenBank/DDBJ whole genome shotgun (WGS) entry which is preliminary data.</text>
</comment>
<sequence length="154" mass="17118">MDMDWSLPFCLACDRQTEGEVYCSESCRLAEYEKACSSSGSSPQSPRVSTSWPTTKPKFYLPPAYNFNNPRQTSPSAASPPASTFTFTRPQSSPAYGSRPVLTPSSSQSSLFSLRSNSSASQEKSPVSDEDRLALRDYERSFDQSRFGRRQSTH</sequence>
<accession>A0A3D8S7R9</accession>
<evidence type="ECO:0000256" key="1">
    <source>
        <dbReference type="SAM" id="MobiDB-lite"/>
    </source>
</evidence>
<gene>
    <name evidence="2" type="ORF">BP6252_03253</name>
</gene>
<feature type="compositionally biased region" description="Low complexity" evidence="1">
    <location>
        <begin position="105"/>
        <end position="121"/>
    </location>
</feature>
<evidence type="ECO:0000313" key="2">
    <source>
        <dbReference type="EMBL" id="RDW82141.1"/>
    </source>
</evidence>
<dbReference type="EMBL" id="PDLM01000003">
    <property type="protein sequence ID" value="RDW82141.1"/>
    <property type="molecule type" value="Genomic_DNA"/>
</dbReference>
<dbReference type="AlphaFoldDB" id="A0A3D8S7R9"/>
<keyword evidence="3" id="KW-1185">Reference proteome</keyword>
<name>A0A3D8S7R9_9HELO</name>
<feature type="compositionally biased region" description="Low complexity" evidence="1">
    <location>
        <begin position="73"/>
        <end position="88"/>
    </location>
</feature>
<dbReference type="OrthoDB" id="2563506at2759"/>